<dbReference type="HOGENOM" id="CLU_1142931_0_0_1"/>
<feature type="compositionally biased region" description="Polar residues" evidence="1">
    <location>
        <begin position="127"/>
        <end position="137"/>
    </location>
</feature>
<feature type="region of interest" description="Disordered" evidence="1">
    <location>
        <begin position="160"/>
        <end position="188"/>
    </location>
</feature>
<sequence length="243" mass="25835">MLDGRLAGVPSQDEFLLDFISCDLHICFPNTCRIPLACCPKMDGSSLIFEFFVHHLPRRLYISARDQIEMKKLYSRLKSKHRSNSPSGSDPSDVAGSSSIASDQTCPTYGIAVVSGQPVETIAGPDVSTQGHSSGSVPQGPRTTSALLIAADTATAVAAPVIPSHDSQRRKHDADTPVPATSPSERAQNGRLAYNAATEILPLIQAAAGAIPVAGSPMKAVIGGLLQVMNALDRFYRKLSKIR</sequence>
<protein>
    <submittedName>
        <fullName evidence="2">Uncharacterized protein</fullName>
    </submittedName>
</protein>
<evidence type="ECO:0000313" key="3">
    <source>
        <dbReference type="Proteomes" id="UP000054166"/>
    </source>
</evidence>
<dbReference type="AlphaFoldDB" id="A0A0C3G629"/>
<evidence type="ECO:0000256" key="1">
    <source>
        <dbReference type="SAM" id="MobiDB-lite"/>
    </source>
</evidence>
<dbReference type="InParanoid" id="A0A0C3G629"/>
<feature type="region of interest" description="Disordered" evidence="1">
    <location>
        <begin position="122"/>
        <end position="142"/>
    </location>
</feature>
<gene>
    <name evidence="2" type="ORF">PILCRDRAFT_136626</name>
</gene>
<feature type="compositionally biased region" description="Polar residues" evidence="1">
    <location>
        <begin position="84"/>
        <end position="101"/>
    </location>
</feature>
<reference evidence="2 3" key="1">
    <citation type="submission" date="2014-04" db="EMBL/GenBank/DDBJ databases">
        <authorList>
            <consortium name="DOE Joint Genome Institute"/>
            <person name="Kuo A."/>
            <person name="Tarkka M."/>
            <person name="Buscot F."/>
            <person name="Kohler A."/>
            <person name="Nagy L.G."/>
            <person name="Floudas D."/>
            <person name="Copeland A."/>
            <person name="Barry K.W."/>
            <person name="Cichocki N."/>
            <person name="Veneault-Fourrey C."/>
            <person name="LaButti K."/>
            <person name="Lindquist E.A."/>
            <person name="Lipzen A."/>
            <person name="Lundell T."/>
            <person name="Morin E."/>
            <person name="Murat C."/>
            <person name="Sun H."/>
            <person name="Tunlid A."/>
            <person name="Henrissat B."/>
            <person name="Grigoriev I.V."/>
            <person name="Hibbett D.S."/>
            <person name="Martin F."/>
            <person name="Nordberg H.P."/>
            <person name="Cantor M.N."/>
            <person name="Hua S.X."/>
        </authorList>
    </citation>
    <scope>NUCLEOTIDE SEQUENCE [LARGE SCALE GENOMIC DNA]</scope>
    <source>
        <strain evidence="2 3">F 1598</strain>
    </source>
</reference>
<reference evidence="3" key="2">
    <citation type="submission" date="2015-01" db="EMBL/GenBank/DDBJ databases">
        <title>Evolutionary Origins and Diversification of the Mycorrhizal Mutualists.</title>
        <authorList>
            <consortium name="DOE Joint Genome Institute"/>
            <consortium name="Mycorrhizal Genomics Consortium"/>
            <person name="Kohler A."/>
            <person name="Kuo A."/>
            <person name="Nagy L.G."/>
            <person name="Floudas D."/>
            <person name="Copeland A."/>
            <person name="Barry K.W."/>
            <person name="Cichocki N."/>
            <person name="Veneault-Fourrey C."/>
            <person name="LaButti K."/>
            <person name="Lindquist E.A."/>
            <person name="Lipzen A."/>
            <person name="Lundell T."/>
            <person name="Morin E."/>
            <person name="Murat C."/>
            <person name="Riley R."/>
            <person name="Ohm R."/>
            <person name="Sun H."/>
            <person name="Tunlid A."/>
            <person name="Henrissat B."/>
            <person name="Grigoriev I.V."/>
            <person name="Hibbett D.S."/>
            <person name="Martin F."/>
        </authorList>
    </citation>
    <scope>NUCLEOTIDE SEQUENCE [LARGE SCALE GENOMIC DNA]</scope>
    <source>
        <strain evidence="3">F 1598</strain>
    </source>
</reference>
<feature type="region of interest" description="Disordered" evidence="1">
    <location>
        <begin position="77"/>
        <end position="101"/>
    </location>
</feature>
<accession>A0A0C3G629</accession>
<keyword evidence="3" id="KW-1185">Reference proteome</keyword>
<dbReference type="Proteomes" id="UP000054166">
    <property type="component" value="Unassembled WGS sequence"/>
</dbReference>
<proteinExistence type="predicted"/>
<organism evidence="2 3">
    <name type="scientific">Piloderma croceum (strain F 1598)</name>
    <dbReference type="NCBI Taxonomy" id="765440"/>
    <lineage>
        <taxon>Eukaryota</taxon>
        <taxon>Fungi</taxon>
        <taxon>Dikarya</taxon>
        <taxon>Basidiomycota</taxon>
        <taxon>Agaricomycotina</taxon>
        <taxon>Agaricomycetes</taxon>
        <taxon>Agaricomycetidae</taxon>
        <taxon>Atheliales</taxon>
        <taxon>Atheliaceae</taxon>
        <taxon>Piloderma</taxon>
    </lineage>
</organism>
<name>A0A0C3G629_PILCF</name>
<dbReference type="OrthoDB" id="2691771at2759"/>
<evidence type="ECO:0000313" key="2">
    <source>
        <dbReference type="EMBL" id="KIM91680.1"/>
    </source>
</evidence>
<dbReference type="EMBL" id="KN832971">
    <property type="protein sequence ID" value="KIM91680.1"/>
    <property type="molecule type" value="Genomic_DNA"/>
</dbReference>